<dbReference type="SUPFAM" id="SSF55811">
    <property type="entry name" value="Nudix"/>
    <property type="match status" value="1"/>
</dbReference>
<gene>
    <name evidence="4" type="ORF">SAMN05421830_11392</name>
</gene>
<keyword evidence="1 2" id="KW-0378">Hydrolase</keyword>
<dbReference type="PANTHER" id="PTHR43736">
    <property type="entry name" value="ADP-RIBOSE PYROPHOSPHATASE"/>
    <property type="match status" value="1"/>
</dbReference>
<dbReference type="Proteomes" id="UP000199581">
    <property type="component" value="Unassembled WGS sequence"/>
</dbReference>
<evidence type="ECO:0000256" key="1">
    <source>
        <dbReference type="ARBA" id="ARBA00022801"/>
    </source>
</evidence>
<feature type="domain" description="Nudix hydrolase" evidence="3">
    <location>
        <begin position="22"/>
        <end position="149"/>
    </location>
</feature>
<dbReference type="PANTHER" id="PTHR43736:SF1">
    <property type="entry name" value="DIHYDRONEOPTERIN TRIPHOSPHATE DIPHOSPHATASE"/>
    <property type="match status" value="1"/>
</dbReference>
<evidence type="ECO:0000313" key="5">
    <source>
        <dbReference type="Proteomes" id="UP000199581"/>
    </source>
</evidence>
<sequence>MHKTRSFSCACTRCGAAVAQRNPFPTVDIVLHRAPQGILLIERGNPPHGWALPGGFIDCGESAEQAAVREALEETGLAVRLTGLLGVYSDPDRDPRFHTLSVAYTVECDDDAIPCAGDDARNARFFPLDALPADIAFDHRRIIADFAKKVSRSA</sequence>
<dbReference type="Pfam" id="PF00293">
    <property type="entry name" value="NUDIX"/>
    <property type="match status" value="1"/>
</dbReference>
<dbReference type="PROSITE" id="PS00893">
    <property type="entry name" value="NUDIX_BOX"/>
    <property type="match status" value="1"/>
</dbReference>
<dbReference type="Gene3D" id="3.90.79.10">
    <property type="entry name" value="Nucleoside Triphosphate Pyrophosphohydrolase"/>
    <property type="match status" value="1"/>
</dbReference>
<comment type="caution">
    <text evidence="4">The sequence shown here is derived from an EMBL/GenBank/DDBJ whole genome shotgun (WGS) entry which is preliminary data.</text>
</comment>
<dbReference type="RefSeq" id="WP_092193788.1">
    <property type="nucleotide sequence ID" value="NZ_FOTO01000013.1"/>
</dbReference>
<dbReference type="InterPro" id="IPR015797">
    <property type="entry name" value="NUDIX_hydrolase-like_dom_sf"/>
</dbReference>
<dbReference type="EMBL" id="FOTO01000013">
    <property type="protein sequence ID" value="SFM07900.1"/>
    <property type="molecule type" value="Genomic_DNA"/>
</dbReference>
<dbReference type="InterPro" id="IPR020476">
    <property type="entry name" value="Nudix_hydrolase"/>
</dbReference>
<organism evidence="4 5">
    <name type="scientific">Desulfomicrobium norvegicum (strain DSM 1741 / NCIMB 8310)</name>
    <name type="common">Desulfovibrio baculatus (strain Norway 4)</name>
    <name type="synonym">Desulfovibrio desulfuricans (strain Norway 4)</name>
    <dbReference type="NCBI Taxonomy" id="52561"/>
    <lineage>
        <taxon>Bacteria</taxon>
        <taxon>Pseudomonadati</taxon>
        <taxon>Thermodesulfobacteriota</taxon>
        <taxon>Desulfovibrionia</taxon>
        <taxon>Desulfovibrionales</taxon>
        <taxon>Desulfomicrobiaceae</taxon>
        <taxon>Desulfomicrobium</taxon>
    </lineage>
</organism>
<proteinExistence type="inferred from homology"/>
<reference evidence="4 5" key="1">
    <citation type="submission" date="2016-10" db="EMBL/GenBank/DDBJ databases">
        <authorList>
            <person name="Varghese N."/>
            <person name="Submissions S."/>
        </authorList>
    </citation>
    <scope>NUCLEOTIDE SEQUENCE [LARGE SCALE GENOMIC DNA]</scope>
    <source>
        <strain evidence="4 5">DSM 1741</strain>
    </source>
</reference>
<comment type="similarity">
    <text evidence="2">Belongs to the Nudix hydrolase family.</text>
</comment>
<dbReference type="OrthoDB" id="9761969at2"/>
<evidence type="ECO:0000313" key="4">
    <source>
        <dbReference type="EMBL" id="SFM07900.1"/>
    </source>
</evidence>
<keyword evidence="5" id="KW-1185">Reference proteome</keyword>
<dbReference type="CDD" id="cd18873">
    <property type="entry name" value="NUDIX_NadM_like"/>
    <property type="match status" value="1"/>
</dbReference>
<dbReference type="PROSITE" id="PS51462">
    <property type="entry name" value="NUDIX"/>
    <property type="match status" value="1"/>
</dbReference>
<evidence type="ECO:0000259" key="3">
    <source>
        <dbReference type="PROSITE" id="PS51462"/>
    </source>
</evidence>
<protein>
    <submittedName>
        <fullName evidence="4">8-oxo-dGTP diphosphatase</fullName>
    </submittedName>
</protein>
<evidence type="ECO:0000256" key="2">
    <source>
        <dbReference type="RuleBase" id="RU003476"/>
    </source>
</evidence>
<dbReference type="InterPro" id="IPR000086">
    <property type="entry name" value="NUDIX_hydrolase_dom"/>
</dbReference>
<accession>A0A8G2F934</accession>
<dbReference type="InterPro" id="IPR020084">
    <property type="entry name" value="NUDIX_hydrolase_CS"/>
</dbReference>
<name>A0A8G2F934_DESNO</name>
<dbReference type="AlphaFoldDB" id="A0A8G2F934"/>
<dbReference type="PRINTS" id="PR00502">
    <property type="entry name" value="NUDIXFAMILY"/>
</dbReference>
<dbReference type="GO" id="GO:0016787">
    <property type="term" value="F:hydrolase activity"/>
    <property type="evidence" value="ECO:0007669"/>
    <property type="project" value="UniProtKB-KW"/>
</dbReference>